<name>A0A917NZF5_9PROT</name>
<accession>A0A917NZF5</accession>
<protein>
    <recommendedName>
        <fullName evidence="3">Haloacid dehalogenase</fullName>
    </recommendedName>
</protein>
<dbReference type="Proteomes" id="UP000661507">
    <property type="component" value="Unassembled WGS sequence"/>
</dbReference>
<dbReference type="RefSeq" id="WP_188973596.1">
    <property type="nucleotide sequence ID" value="NZ_BMKW01000027.1"/>
</dbReference>
<dbReference type="AlphaFoldDB" id="A0A917NZF5"/>
<proteinExistence type="predicted"/>
<reference evidence="1" key="1">
    <citation type="journal article" date="2014" name="Int. J. Syst. Evol. Microbiol.">
        <title>Complete genome sequence of Corynebacterium casei LMG S-19264T (=DSM 44701T), isolated from a smear-ripened cheese.</title>
        <authorList>
            <consortium name="US DOE Joint Genome Institute (JGI-PGF)"/>
            <person name="Walter F."/>
            <person name="Albersmeier A."/>
            <person name="Kalinowski J."/>
            <person name="Ruckert C."/>
        </authorList>
    </citation>
    <scope>NUCLEOTIDE SEQUENCE</scope>
    <source>
        <strain evidence="1">CGMCC 1.3617</strain>
    </source>
</reference>
<evidence type="ECO:0000313" key="2">
    <source>
        <dbReference type="Proteomes" id="UP000661507"/>
    </source>
</evidence>
<reference evidence="1" key="2">
    <citation type="submission" date="2020-09" db="EMBL/GenBank/DDBJ databases">
        <authorList>
            <person name="Sun Q."/>
            <person name="Zhou Y."/>
        </authorList>
    </citation>
    <scope>NUCLEOTIDE SEQUENCE</scope>
    <source>
        <strain evidence="1">CGMCC 1.3617</strain>
    </source>
</reference>
<sequence>MVDRIRRSKRPGTSGFVPSAKRVTTFDNDGTLWFEQPLYAQFVFAIDRLKDMPRSDASFTERQLFKAAIEGDMRMLMADGERPLSEIIGVLHAGMSW</sequence>
<gene>
    <name evidence="1" type="ORF">GCM10011320_58690</name>
</gene>
<evidence type="ECO:0000313" key="1">
    <source>
        <dbReference type="EMBL" id="GGJ43455.1"/>
    </source>
</evidence>
<dbReference type="EMBL" id="BMKW01000027">
    <property type="protein sequence ID" value="GGJ43455.1"/>
    <property type="molecule type" value="Genomic_DNA"/>
</dbReference>
<evidence type="ECO:0008006" key="3">
    <source>
        <dbReference type="Google" id="ProtNLM"/>
    </source>
</evidence>
<organism evidence="1 2">
    <name type="scientific">Neoroseomonas lacus</name>
    <dbReference type="NCBI Taxonomy" id="287609"/>
    <lineage>
        <taxon>Bacteria</taxon>
        <taxon>Pseudomonadati</taxon>
        <taxon>Pseudomonadota</taxon>
        <taxon>Alphaproteobacteria</taxon>
        <taxon>Acetobacterales</taxon>
        <taxon>Acetobacteraceae</taxon>
        <taxon>Neoroseomonas</taxon>
    </lineage>
</organism>
<comment type="caution">
    <text evidence="1">The sequence shown here is derived from an EMBL/GenBank/DDBJ whole genome shotgun (WGS) entry which is preliminary data.</text>
</comment>
<keyword evidence="2" id="KW-1185">Reference proteome</keyword>